<dbReference type="GeneID" id="68206156"/>
<keyword evidence="14 18" id="KW-0830">Ubiquinone</keyword>
<evidence type="ECO:0000256" key="5">
    <source>
        <dbReference type="ARBA" id="ARBA00021008"/>
    </source>
</evidence>
<dbReference type="InterPro" id="IPR001750">
    <property type="entry name" value="ND/Mrp_TM"/>
</dbReference>
<comment type="similarity">
    <text evidence="3 18">Belongs to the complex I subunit 2 family.</text>
</comment>
<evidence type="ECO:0000256" key="2">
    <source>
        <dbReference type="ARBA" id="ARBA00004448"/>
    </source>
</evidence>
<dbReference type="RefSeq" id="YP_010180797.1">
    <property type="nucleotide sequence ID" value="NC_058244.1"/>
</dbReference>
<feature type="transmembrane region" description="Helical" evidence="18">
    <location>
        <begin position="187"/>
        <end position="205"/>
    </location>
</feature>
<accession>A0A8E5JV41</accession>
<evidence type="ECO:0000259" key="19">
    <source>
        <dbReference type="Pfam" id="PF00361"/>
    </source>
</evidence>
<organism evidence="20">
    <name type="scientific">Ixodes vespertilionis</name>
    <dbReference type="NCBI Taxonomy" id="59656"/>
    <lineage>
        <taxon>Eukaryota</taxon>
        <taxon>Metazoa</taxon>
        <taxon>Ecdysozoa</taxon>
        <taxon>Arthropoda</taxon>
        <taxon>Chelicerata</taxon>
        <taxon>Arachnida</taxon>
        <taxon>Acari</taxon>
        <taxon>Parasitiformes</taxon>
        <taxon>Ixodida</taxon>
        <taxon>Ixodoidea</taxon>
        <taxon>Ixodidae</taxon>
        <taxon>Ixodinae</taxon>
        <taxon>Ixodes</taxon>
    </lineage>
</organism>
<evidence type="ECO:0000256" key="18">
    <source>
        <dbReference type="RuleBase" id="RU003403"/>
    </source>
</evidence>
<evidence type="ECO:0000256" key="10">
    <source>
        <dbReference type="ARBA" id="ARBA00022967"/>
    </source>
</evidence>
<keyword evidence="9 18" id="KW-0999">Mitochondrion inner membrane</keyword>
<feature type="transmembrane region" description="Helical" evidence="18">
    <location>
        <begin position="55"/>
        <end position="73"/>
    </location>
</feature>
<evidence type="ECO:0000256" key="4">
    <source>
        <dbReference type="ARBA" id="ARBA00012944"/>
    </source>
</evidence>
<feature type="transmembrane region" description="Helical" evidence="18">
    <location>
        <begin position="163"/>
        <end position="181"/>
    </location>
</feature>
<keyword evidence="6" id="KW-0813">Transport</keyword>
<keyword evidence="16 18" id="KW-0472">Membrane</keyword>
<proteinExistence type="inferred from homology"/>
<dbReference type="InterPro" id="IPR003917">
    <property type="entry name" value="NADH_UbQ_OxRdtase_chain2"/>
</dbReference>
<dbReference type="EC" id="7.1.1.2" evidence="4 18"/>
<evidence type="ECO:0000256" key="7">
    <source>
        <dbReference type="ARBA" id="ARBA00022660"/>
    </source>
</evidence>
<feature type="transmembrane region" description="Helical" evidence="18">
    <location>
        <begin position="137"/>
        <end position="156"/>
    </location>
</feature>
<keyword evidence="8 18" id="KW-0812">Transmembrane</keyword>
<evidence type="ECO:0000256" key="16">
    <source>
        <dbReference type="ARBA" id="ARBA00023136"/>
    </source>
</evidence>
<evidence type="ECO:0000313" key="20">
    <source>
        <dbReference type="EMBL" id="QVD40490.1"/>
    </source>
</evidence>
<comment type="function">
    <text evidence="1">Core subunit of the mitochondrial membrane respiratory chain NADH dehydrogenase (Complex I) that is believed to belong to the minimal assembly required for catalysis. Complex I functions in the transfer of electrons from NADH to the respiratory chain. The immediate electron acceptor for the enzyme is believed to be ubiquinone.</text>
</comment>
<keyword evidence="10 18" id="KW-1278">Translocase</keyword>
<keyword evidence="13 18" id="KW-0520">NAD</keyword>
<dbReference type="Pfam" id="PF00361">
    <property type="entry name" value="Proton_antipo_M"/>
    <property type="match status" value="1"/>
</dbReference>
<keyword evidence="11 18" id="KW-0249">Electron transport</keyword>
<dbReference type="EMBL" id="MW411447">
    <property type="protein sequence ID" value="QVD40490.1"/>
    <property type="molecule type" value="Genomic_DNA"/>
</dbReference>
<evidence type="ECO:0000256" key="12">
    <source>
        <dbReference type="ARBA" id="ARBA00022989"/>
    </source>
</evidence>
<dbReference type="AlphaFoldDB" id="A0A8E5JV41"/>
<dbReference type="GO" id="GO:0006120">
    <property type="term" value="P:mitochondrial electron transport, NADH to ubiquinone"/>
    <property type="evidence" value="ECO:0007669"/>
    <property type="project" value="InterPro"/>
</dbReference>
<geneLocation type="mitochondrion" evidence="20"/>
<comment type="subcellular location">
    <subcellularLocation>
        <location evidence="2 18">Mitochondrion inner membrane</location>
        <topology evidence="2 18">Multi-pass membrane protein</topology>
    </subcellularLocation>
</comment>
<dbReference type="GO" id="GO:0008137">
    <property type="term" value="F:NADH dehydrogenase (ubiquinone) activity"/>
    <property type="evidence" value="ECO:0007669"/>
    <property type="project" value="UniProtKB-EC"/>
</dbReference>
<evidence type="ECO:0000256" key="6">
    <source>
        <dbReference type="ARBA" id="ARBA00022448"/>
    </source>
</evidence>
<comment type="function">
    <text evidence="18">Core subunit of the mitochondrial membrane respiratory chain NADH dehydrogenase (Complex I) which catalyzes electron transfer from NADH through the respiratory chain, using ubiquinone as an electron acceptor. Essential for the catalytic activity and assembly of complex I.</text>
</comment>
<keyword evidence="7 18" id="KW-0679">Respiratory chain</keyword>
<dbReference type="CTD" id="4536"/>
<evidence type="ECO:0000256" key="8">
    <source>
        <dbReference type="ARBA" id="ARBA00022692"/>
    </source>
</evidence>
<dbReference type="PRINTS" id="PR01436">
    <property type="entry name" value="NADHDHGNASE2"/>
</dbReference>
<keyword evidence="15 18" id="KW-0496">Mitochondrion</keyword>
<keyword evidence="12 18" id="KW-1133">Transmembrane helix</keyword>
<feature type="transmembrane region" description="Helical" evidence="18">
    <location>
        <begin position="260"/>
        <end position="281"/>
    </location>
</feature>
<reference evidence="20" key="1">
    <citation type="submission" date="2020-12" db="EMBL/GenBank/DDBJ databases">
        <authorList>
            <person name="Yang X."/>
            <person name="Lu X."/>
        </authorList>
    </citation>
    <scope>NUCLEOTIDE SEQUENCE</scope>
</reference>
<evidence type="ECO:0000256" key="3">
    <source>
        <dbReference type="ARBA" id="ARBA00007012"/>
    </source>
</evidence>
<evidence type="ECO:0000256" key="9">
    <source>
        <dbReference type="ARBA" id="ARBA00022792"/>
    </source>
</evidence>
<feature type="domain" description="NADH:quinone oxidoreductase/Mrp antiporter transmembrane" evidence="19">
    <location>
        <begin position="25"/>
        <end position="271"/>
    </location>
</feature>
<feature type="transmembrane region" description="Helical" evidence="18">
    <location>
        <begin position="302"/>
        <end position="321"/>
    </location>
</feature>
<protein>
    <recommendedName>
        <fullName evidence="5 18">NADH-ubiquinone oxidoreductase chain 2</fullName>
        <ecNumber evidence="4 18">7.1.1.2</ecNumber>
    </recommendedName>
</protein>
<name>A0A8E5JV41_9ACAR</name>
<dbReference type="PANTHER" id="PTHR46552">
    <property type="entry name" value="NADH-UBIQUINONE OXIDOREDUCTASE CHAIN 2"/>
    <property type="match status" value="1"/>
</dbReference>
<dbReference type="PANTHER" id="PTHR46552:SF1">
    <property type="entry name" value="NADH-UBIQUINONE OXIDOREDUCTASE CHAIN 2"/>
    <property type="match status" value="1"/>
</dbReference>
<feature type="transmembrane region" description="Helical" evidence="18">
    <location>
        <begin position="226"/>
        <end position="254"/>
    </location>
</feature>
<evidence type="ECO:0000256" key="11">
    <source>
        <dbReference type="ARBA" id="ARBA00022982"/>
    </source>
</evidence>
<dbReference type="GO" id="GO:0005743">
    <property type="term" value="C:mitochondrial inner membrane"/>
    <property type="evidence" value="ECO:0007669"/>
    <property type="project" value="UniProtKB-SubCell"/>
</dbReference>
<dbReference type="InterPro" id="IPR050175">
    <property type="entry name" value="Complex_I_Subunit_2"/>
</dbReference>
<evidence type="ECO:0000256" key="17">
    <source>
        <dbReference type="ARBA" id="ARBA00049551"/>
    </source>
</evidence>
<evidence type="ECO:0000256" key="1">
    <source>
        <dbReference type="ARBA" id="ARBA00003257"/>
    </source>
</evidence>
<evidence type="ECO:0000256" key="14">
    <source>
        <dbReference type="ARBA" id="ARBA00023075"/>
    </source>
</evidence>
<evidence type="ECO:0000256" key="13">
    <source>
        <dbReference type="ARBA" id="ARBA00023027"/>
    </source>
</evidence>
<evidence type="ECO:0000256" key="15">
    <source>
        <dbReference type="ARBA" id="ARBA00023128"/>
    </source>
</evidence>
<gene>
    <name evidence="20" type="primary">ND2</name>
</gene>
<sequence>MMLKKMIFLWVLVLSIFISLSSTFWFSLWMSLEINMLIFIPIMNSKNFLSSNSMLNYYVIQSMSSSVFLFSSIMSSMFSTQVFNLMMMITMLIKLGAAPFHSWFPQIAEGLNFFPFFILTSLQKIIPLHIISMANNYMLIPFIIMSSMVGSLGGLNQTSFKKILAFSSISHLSWIMSLILINQNFWVTYFIIYTLILMKIISLLKKNNSLFIMNSNSMKMTMFSKILLFSFFLSLGGLPPFLGFLTKWVAIIYISKNLSIIIIILIISSLINLFFYMRSLFPMILNLNMMMKSSFLPSPTQSFNFFLINSLGIILFIPFMLSF</sequence>
<comment type="catalytic activity">
    <reaction evidence="17 18">
        <text>a ubiquinone + NADH + 5 H(+)(in) = a ubiquinol + NAD(+) + 4 H(+)(out)</text>
        <dbReference type="Rhea" id="RHEA:29091"/>
        <dbReference type="Rhea" id="RHEA-COMP:9565"/>
        <dbReference type="Rhea" id="RHEA-COMP:9566"/>
        <dbReference type="ChEBI" id="CHEBI:15378"/>
        <dbReference type="ChEBI" id="CHEBI:16389"/>
        <dbReference type="ChEBI" id="CHEBI:17976"/>
        <dbReference type="ChEBI" id="CHEBI:57540"/>
        <dbReference type="ChEBI" id="CHEBI:57945"/>
        <dbReference type="EC" id="7.1.1.2"/>
    </reaction>
</comment>